<feature type="domain" description="TFIIS central" evidence="5">
    <location>
        <begin position="12"/>
        <end position="138"/>
    </location>
</feature>
<evidence type="ECO:0000256" key="2">
    <source>
        <dbReference type="ARBA" id="ARBA00022771"/>
    </source>
</evidence>
<dbReference type="GO" id="GO:0003676">
    <property type="term" value="F:nucleic acid binding"/>
    <property type="evidence" value="ECO:0007669"/>
    <property type="project" value="InterPro"/>
</dbReference>
<evidence type="ECO:0000256" key="3">
    <source>
        <dbReference type="ARBA" id="ARBA00022833"/>
    </source>
</evidence>
<name>A0A6C0AKG5_9ZZZZ</name>
<dbReference type="PANTHER" id="PTHR11477">
    <property type="entry name" value="TRANSCRIPTION FACTOR S-II ZINC FINGER DOMAIN-CONTAINING PROTEIN"/>
    <property type="match status" value="1"/>
</dbReference>
<keyword evidence="2" id="KW-0863">Zinc-finger</keyword>
<dbReference type="PROSITE" id="PS51321">
    <property type="entry name" value="TFIIS_CENTRAL"/>
    <property type="match status" value="1"/>
</dbReference>
<evidence type="ECO:0008006" key="7">
    <source>
        <dbReference type="Google" id="ProtNLM"/>
    </source>
</evidence>
<feature type="domain" description="TFIIS-type" evidence="4">
    <location>
        <begin position="139"/>
        <end position="179"/>
    </location>
</feature>
<reference evidence="6" key="1">
    <citation type="journal article" date="2020" name="Nature">
        <title>Giant virus diversity and host interactions through global metagenomics.</title>
        <authorList>
            <person name="Schulz F."/>
            <person name="Roux S."/>
            <person name="Paez-Espino D."/>
            <person name="Jungbluth S."/>
            <person name="Walsh D.A."/>
            <person name="Denef V.J."/>
            <person name="McMahon K.D."/>
            <person name="Konstantinidis K.T."/>
            <person name="Eloe-Fadrosh E.A."/>
            <person name="Kyrpides N.C."/>
            <person name="Woyke T."/>
        </authorList>
    </citation>
    <scope>NUCLEOTIDE SEQUENCE</scope>
    <source>
        <strain evidence="6">GVMAG-S-1039698-54</strain>
    </source>
</reference>
<evidence type="ECO:0000259" key="5">
    <source>
        <dbReference type="PROSITE" id="PS51321"/>
    </source>
</evidence>
<dbReference type="PROSITE" id="PS00466">
    <property type="entry name" value="ZF_TFIIS_1"/>
    <property type="match status" value="1"/>
</dbReference>
<dbReference type="InterPro" id="IPR003618">
    <property type="entry name" value="TFIIS_cen_dom"/>
</dbReference>
<evidence type="ECO:0000313" key="6">
    <source>
        <dbReference type="EMBL" id="QHS80294.1"/>
    </source>
</evidence>
<dbReference type="PROSITE" id="PS51133">
    <property type="entry name" value="ZF_TFIIS_2"/>
    <property type="match status" value="1"/>
</dbReference>
<evidence type="ECO:0000259" key="4">
    <source>
        <dbReference type="PROSITE" id="PS51133"/>
    </source>
</evidence>
<dbReference type="EMBL" id="MN740677">
    <property type="protein sequence ID" value="QHS80294.1"/>
    <property type="molecule type" value="Genomic_DNA"/>
</dbReference>
<sequence>MSLVKVTDATKFRNNLINELNKIIKDKKKQKISMNLEKGIYNWTIREATKKKVIKKWENKYFIQLYLDKFKSIIKNINPEMETYNKKLLTKIKKQKIKSQDVAFMTHQEMNETLWKALIEAKIKRDKNSTTMDISAMTDEFTCFKCKKNKCAYYELQTRSADEPMTTFVTCLNCGARWKC</sequence>
<dbReference type="AlphaFoldDB" id="A0A6C0AKG5"/>
<dbReference type="GO" id="GO:0008270">
    <property type="term" value="F:zinc ion binding"/>
    <property type="evidence" value="ECO:0007669"/>
    <property type="project" value="UniProtKB-KW"/>
</dbReference>
<dbReference type="SMART" id="SM00440">
    <property type="entry name" value="ZnF_C2C2"/>
    <property type="match status" value="1"/>
</dbReference>
<dbReference type="CDD" id="cd13749">
    <property type="entry name" value="Zn-ribbon_TFIIS"/>
    <property type="match status" value="1"/>
</dbReference>
<proteinExistence type="predicted"/>
<dbReference type="Pfam" id="PF01096">
    <property type="entry name" value="Zn_ribbon_TFIIS"/>
    <property type="match status" value="1"/>
</dbReference>
<accession>A0A6C0AKG5</accession>
<dbReference type="PANTHER" id="PTHR11477:SF0">
    <property type="entry name" value="IP08861P-RELATED"/>
    <property type="match status" value="1"/>
</dbReference>
<protein>
    <recommendedName>
        <fullName evidence="7">TFIIS-type domain-containing protein</fullName>
    </recommendedName>
</protein>
<dbReference type="Gene3D" id="2.20.25.10">
    <property type="match status" value="1"/>
</dbReference>
<dbReference type="SUPFAM" id="SSF57783">
    <property type="entry name" value="Zinc beta-ribbon"/>
    <property type="match status" value="1"/>
</dbReference>
<evidence type="ECO:0000256" key="1">
    <source>
        <dbReference type="ARBA" id="ARBA00022723"/>
    </source>
</evidence>
<organism evidence="6">
    <name type="scientific">viral metagenome</name>
    <dbReference type="NCBI Taxonomy" id="1070528"/>
    <lineage>
        <taxon>unclassified sequences</taxon>
        <taxon>metagenomes</taxon>
        <taxon>organismal metagenomes</taxon>
    </lineage>
</organism>
<dbReference type="GO" id="GO:0005634">
    <property type="term" value="C:nucleus"/>
    <property type="evidence" value="ECO:0007669"/>
    <property type="project" value="TreeGrafter"/>
</dbReference>
<keyword evidence="1" id="KW-0479">Metal-binding</keyword>
<keyword evidence="3" id="KW-0862">Zinc</keyword>
<dbReference type="GO" id="GO:0006351">
    <property type="term" value="P:DNA-templated transcription"/>
    <property type="evidence" value="ECO:0007669"/>
    <property type="project" value="InterPro"/>
</dbReference>
<dbReference type="InterPro" id="IPR001222">
    <property type="entry name" value="Znf_TFIIS"/>
</dbReference>